<proteinExistence type="predicted"/>
<organism evidence="6 7">
    <name type="scientific">Abeliophyllum distichum</name>
    <dbReference type="NCBI Taxonomy" id="126358"/>
    <lineage>
        <taxon>Eukaryota</taxon>
        <taxon>Viridiplantae</taxon>
        <taxon>Streptophyta</taxon>
        <taxon>Embryophyta</taxon>
        <taxon>Tracheophyta</taxon>
        <taxon>Spermatophyta</taxon>
        <taxon>Magnoliopsida</taxon>
        <taxon>eudicotyledons</taxon>
        <taxon>Gunneridae</taxon>
        <taxon>Pentapetalae</taxon>
        <taxon>asterids</taxon>
        <taxon>lamiids</taxon>
        <taxon>Lamiales</taxon>
        <taxon>Oleaceae</taxon>
        <taxon>Forsythieae</taxon>
        <taxon>Abeliophyllum</taxon>
    </lineage>
</organism>
<feature type="compositionally biased region" description="Basic and acidic residues" evidence="4">
    <location>
        <begin position="1"/>
        <end position="20"/>
    </location>
</feature>
<dbReference type="PROSITE" id="PS50071">
    <property type="entry name" value="HOMEOBOX_2"/>
    <property type="match status" value="1"/>
</dbReference>
<keyword evidence="2 3" id="KW-0371">Homeobox</keyword>
<comment type="subcellular location">
    <subcellularLocation>
        <location evidence="1 2 3">Nucleus</location>
    </subcellularLocation>
</comment>
<dbReference type="InterPro" id="IPR009057">
    <property type="entry name" value="Homeodomain-like_sf"/>
</dbReference>
<dbReference type="AlphaFoldDB" id="A0ABD1TEB1"/>
<evidence type="ECO:0000256" key="2">
    <source>
        <dbReference type="PROSITE-ProRule" id="PRU00108"/>
    </source>
</evidence>
<evidence type="ECO:0000313" key="7">
    <source>
        <dbReference type="Proteomes" id="UP001604336"/>
    </source>
</evidence>
<feature type="domain" description="Homeobox" evidence="5">
    <location>
        <begin position="17"/>
        <end position="77"/>
    </location>
</feature>
<dbReference type="GO" id="GO:0003677">
    <property type="term" value="F:DNA binding"/>
    <property type="evidence" value="ECO:0007669"/>
    <property type="project" value="UniProtKB-UniRule"/>
</dbReference>
<evidence type="ECO:0000256" key="4">
    <source>
        <dbReference type="SAM" id="MobiDB-lite"/>
    </source>
</evidence>
<dbReference type="Proteomes" id="UP001604336">
    <property type="component" value="Unassembled WGS sequence"/>
</dbReference>
<feature type="DNA-binding region" description="Homeobox" evidence="2">
    <location>
        <begin position="19"/>
        <end position="78"/>
    </location>
</feature>
<name>A0ABD1TEB1_9LAMI</name>
<comment type="caution">
    <text evidence="6">The sequence shown here is derived from an EMBL/GenBank/DDBJ whole genome shotgun (WGS) entry which is preliminary data.</text>
</comment>
<feature type="region of interest" description="Disordered" evidence="4">
    <location>
        <begin position="144"/>
        <end position="181"/>
    </location>
</feature>
<dbReference type="EMBL" id="JBFOLK010000005">
    <property type="protein sequence ID" value="KAL2510890.1"/>
    <property type="molecule type" value="Genomic_DNA"/>
</dbReference>
<sequence>MEEELYDGHSEDDKALPENNKKRKVKTRAQIEALEKLYNEHKYPTESIKLQLAESTGLTEKQISGWFCHRRLKDKRLLNEKTYAFGRQDRSSRGIPDHGSGHRQDSCGSTKQGDDRNSDTREVISGKLNVQDFSAAELTYERGSHYTGNYDPRDDSSSGSSSLVRNISSHHNGDPSDMATSRYLTPKFPVDAKHVKARSGPSGYLKVKDQVENTAITAVKRQLGRHYREDGPPLGIEFEPLPFGAFESSMQDPVTEPYYDGEPVLQASPDDSKIQKHPSFGKGYEYSSNTISHNSNVDRTSFKTRHGSDIPENNFQQKFGPKPNLLNHSDYCPEGFSEGFARDRPGCKSRDDYQMKPHEDSASCQHNLQPSGGNDYIEHKSSNLTIKGNEYHYYRDKGLSRRIIENGAVFGETRIVNDNCEPVRVKMPLKNEIRAAKRVRDEFYQQHVKRSSVLDNQPCTHHVIRSAVKKPTSFSEDDKSAETSSNGSQ</sequence>
<evidence type="ECO:0000313" key="6">
    <source>
        <dbReference type="EMBL" id="KAL2510890.1"/>
    </source>
</evidence>
<reference evidence="7" key="1">
    <citation type="submission" date="2024-07" db="EMBL/GenBank/DDBJ databases">
        <title>Two chromosome-level genome assemblies of Korean endemic species Abeliophyllum distichum and Forsythia ovata (Oleaceae).</title>
        <authorList>
            <person name="Jang H."/>
        </authorList>
    </citation>
    <scope>NUCLEOTIDE SEQUENCE [LARGE SCALE GENOMIC DNA]</scope>
</reference>
<dbReference type="CDD" id="cd00086">
    <property type="entry name" value="homeodomain"/>
    <property type="match status" value="1"/>
</dbReference>
<feature type="compositionally biased region" description="Basic and acidic residues" evidence="4">
    <location>
        <begin position="112"/>
        <end position="124"/>
    </location>
</feature>
<feature type="region of interest" description="Disordered" evidence="4">
    <location>
        <begin position="343"/>
        <end position="376"/>
    </location>
</feature>
<evidence type="ECO:0000256" key="1">
    <source>
        <dbReference type="ARBA" id="ARBA00004123"/>
    </source>
</evidence>
<accession>A0ABD1TEB1</accession>
<feature type="region of interest" description="Disordered" evidence="4">
    <location>
        <begin position="1"/>
        <end position="26"/>
    </location>
</feature>
<gene>
    <name evidence="6" type="ORF">Adt_16490</name>
</gene>
<dbReference type="PANTHER" id="PTHR47713:SF2">
    <property type="entry name" value="HOMEODOMAIN-LIKE SUPERFAMILY PROTEIN"/>
    <property type="match status" value="1"/>
</dbReference>
<feature type="region of interest" description="Disordered" evidence="4">
    <location>
        <begin position="84"/>
        <end position="126"/>
    </location>
</feature>
<keyword evidence="7" id="KW-1185">Reference proteome</keyword>
<dbReference type="Gene3D" id="1.10.10.60">
    <property type="entry name" value="Homeodomain-like"/>
    <property type="match status" value="1"/>
</dbReference>
<feature type="compositionally biased region" description="Low complexity" evidence="4">
    <location>
        <begin position="157"/>
        <end position="169"/>
    </location>
</feature>
<evidence type="ECO:0000256" key="3">
    <source>
        <dbReference type="RuleBase" id="RU000682"/>
    </source>
</evidence>
<feature type="compositionally biased region" description="Basic and acidic residues" evidence="4">
    <location>
        <begin position="87"/>
        <end position="105"/>
    </location>
</feature>
<dbReference type="Pfam" id="PF00046">
    <property type="entry name" value="Homeodomain"/>
    <property type="match status" value="1"/>
</dbReference>
<keyword evidence="2 3" id="KW-0539">Nucleus</keyword>
<dbReference type="PANTHER" id="PTHR47713">
    <property type="entry name" value="HOMEODOMAIN-LIKE SUPERFAMILY PROTEIN"/>
    <property type="match status" value="1"/>
</dbReference>
<feature type="region of interest" description="Disordered" evidence="4">
    <location>
        <begin position="465"/>
        <end position="489"/>
    </location>
</feature>
<dbReference type="SUPFAM" id="SSF46689">
    <property type="entry name" value="Homeodomain-like"/>
    <property type="match status" value="1"/>
</dbReference>
<dbReference type="GO" id="GO:0005634">
    <property type="term" value="C:nucleus"/>
    <property type="evidence" value="ECO:0007669"/>
    <property type="project" value="UniProtKB-SubCell"/>
</dbReference>
<feature type="compositionally biased region" description="Basic and acidic residues" evidence="4">
    <location>
        <begin position="343"/>
        <end position="361"/>
    </location>
</feature>
<evidence type="ECO:0000259" key="5">
    <source>
        <dbReference type="PROSITE" id="PS50071"/>
    </source>
</evidence>
<keyword evidence="2 3" id="KW-0238">DNA-binding</keyword>
<feature type="compositionally biased region" description="Polar residues" evidence="4">
    <location>
        <begin position="362"/>
        <end position="372"/>
    </location>
</feature>
<dbReference type="InterPro" id="IPR001356">
    <property type="entry name" value="HD"/>
</dbReference>
<dbReference type="SMART" id="SM00389">
    <property type="entry name" value="HOX"/>
    <property type="match status" value="1"/>
</dbReference>
<protein>
    <submittedName>
        <fullName evidence="6">Homeodomain-like superfamily protein</fullName>
    </submittedName>
</protein>